<organism evidence="1">
    <name type="scientific">marine sediment metagenome</name>
    <dbReference type="NCBI Taxonomy" id="412755"/>
    <lineage>
        <taxon>unclassified sequences</taxon>
        <taxon>metagenomes</taxon>
        <taxon>ecological metagenomes</taxon>
    </lineage>
</organism>
<dbReference type="AlphaFoldDB" id="X1EK84"/>
<dbReference type="Gene3D" id="3.40.1350.10">
    <property type="match status" value="1"/>
</dbReference>
<dbReference type="SUPFAM" id="SSF52980">
    <property type="entry name" value="Restriction endonuclease-like"/>
    <property type="match status" value="1"/>
</dbReference>
<dbReference type="InterPro" id="IPR003509">
    <property type="entry name" value="UPF0102_YraN-like"/>
</dbReference>
<name>X1EK84_9ZZZZ</name>
<comment type="caution">
    <text evidence="1">The sequence shown here is derived from an EMBL/GenBank/DDBJ whole genome shotgun (WGS) entry which is preliminary data.</text>
</comment>
<feature type="non-terminal residue" evidence="1">
    <location>
        <position position="66"/>
    </location>
</feature>
<dbReference type="InterPro" id="IPR011335">
    <property type="entry name" value="Restrct_endonuc-II-like"/>
</dbReference>
<dbReference type="InterPro" id="IPR011856">
    <property type="entry name" value="tRNA_endonuc-like_dom_sf"/>
</dbReference>
<proteinExistence type="predicted"/>
<dbReference type="PANTHER" id="PTHR34039:SF1">
    <property type="entry name" value="UPF0102 PROTEIN YRAN"/>
    <property type="match status" value="1"/>
</dbReference>
<evidence type="ECO:0000313" key="1">
    <source>
        <dbReference type="EMBL" id="GAH33751.1"/>
    </source>
</evidence>
<dbReference type="PANTHER" id="PTHR34039">
    <property type="entry name" value="UPF0102 PROTEIN YRAN"/>
    <property type="match status" value="1"/>
</dbReference>
<accession>X1EK84</accession>
<gene>
    <name evidence="1" type="ORF">S03H2_15489</name>
</gene>
<dbReference type="GO" id="GO:0003676">
    <property type="term" value="F:nucleic acid binding"/>
    <property type="evidence" value="ECO:0007669"/>
    <property type="project" value="InterPro"/>
</dbReference>
<reference evidence="1" key="1">
    <citation type="journal article" date="2014" name="Front. Microbiol.">
        <title>High frequency of phylogenetically diverse reductive dehalogenase-homologous genes in deep subseafloor sedimentary metagenomes.</title>
        <authorList>
            <person name="Kawai M."/>
            <person name="Futagami T."/>
            <person name="Toyoda A."/>
            <person name="Takaki Y."/>
            <person name="Nishi S."/>
            <person name="Hori S."/>
            <person name="Arai W."/>
            <person name="Tsubouchi T."/>
            <person name="Morono Y."/>
            <person name="Uchiyama I."/>
            <person name="Ito T."/>
            <person name="Fujiyama A."/>
            <person name="Inagaki F."/>
            <person name="Takami H."/>
        </authorList>
    </citation>
    <scope>NUCLEOTIDE SEQUENCE</scope>
    <source>
        <strain evidence="1">Expedition CK06-06</strain>
    </source>
</reference>
<protein>
    <recommendedName>
        <fullName evidence="2">YraN family protein</fullName>
    </recommendedName>
</protein>
<sequence length="66" mass="7446">MSSKQLGILGEQIAENYLKNKGYQILDKNYSFRISGNPQKGEIDIVAKKSDIISFIEVKTLRNPDS</sequence>
<dbReference type="Pfam" id="PF02021">
    <property type="entry name" value="UPF0102"/>
    <property type="match status" value="1"/>
</dbReference>
<dbReference type="EMBL" id="BARU01007879">
    <property type="protein sequence ID" value="GAH33751.1"/>
    <property type="molecule type" value="Genomic_DNA"/>
</dbReference>
<evidence type="ECO:0008006" key="2">
    <source>
        <dbReference type="Google" id="ProtNLM"/>
    </source>
</evidence>